<dbReference type="RefSeq" id="WP_113849968.1">
    <property type="nucleotide sequence ID" value="NZ_CP050485.1"/>
</dbReference>
<protein>
    <recommendedName>
        <fullName evidence="2">Tail spike domain-containing protein</fullName>
    </recommendedName>
</protein>
<sequence length="656" mass="73286">MISVYLTNPLTGSRKPVKYAFNINYLERSNNLFTAKFSLPATNKDTEKLKQFSFVEIYDGDRRVELFVVVKSTESFGSAVPTINYELLDALFLLNLSVIEYLQLVNPTTKEALEAVLDYQYLPYWKLGDCEFSRGFSYSWENENGLLDPLMSVVGDTGESYVIERDTTQFPFVLHFRRPPSEVSARVKQGYNMRGFTIEQEGKNLVNWILPKGNAEGINAVDIKKVNNNIPYLMDQDSMNEYFPAMTIWKDDRYTIDSNLKEAAQSRLDAWKEPNVSWSVTAVDLTKVLKHPSNLKINSNREIQANKLSLNSVVSVETEKYGTINLRVLERGKSDTTGSPGDLALKITNENINPFSYDEKRQQEISKVTANGAQNIIPFVFDREADPSNPVVFKFPVYEEVVNVNDCRLWINTTRYRATSKGNESAPTTVTASTTEGGGAYVSTVTSQSGGASVQSTTSEAAGQSTQTSSANGSHRHKMFTFEGVINHDWGAANTANVFMGYNRNMPIYVDGSSQNGDLYTAEAADNHTHSVTTPSHTHNVSVSIPAHTHNISLNIPNHTHKVSVTIPSHNHEMIFGIFEYSKLPSKITLKVDGNVVPVNSVNLDGIDLKDYMRKDSSGKVTRDSHTIEITPNDLARFEVTLMLTIFIKSRLGGKY</sequence>
<feature type="domain" description="Tail spike" evidence="2">
    <location>
        <begin position="108"/>
        <end position="288"/>
    </location>
</feature>
<gene>
    <name evidence="3" type="ORF">EGM181_06220</name>
</gene>
<organism evidence="3 4">
    <name type="scientific">Enterococcus gallinarum</name>
    <dbReference type="NCBI Taxonomy" id="1353"/>
    <lineage>
        <taxon>Bacteria</taxon>
        <taxon>Bacillati</taxon>
        <taxon>Bacillota</taxon>
        <taxon>Bacilli</taxon>
        <taxon>Lactobacillales</taxon>
        <taxon>Enterococcaceae</taxon>
        <taxon>Enterococcus</taxon>
    </lineage>
</organism>
<evidence type="ECO:0000313" key="3">
    <source>
        <dbReference type="EMBL" id="QOG26878.1"/>
    </source>
</evidence>
<dbReference type="AlphaFoldDB" id="A0AAE7MNU1"/>
<dbReference type="InterPro" id="IPR007119">
    <property type="entry name" value="Phage_tail_spike_N"/>
</dbReference>
<feature type="compositionally biased region" description="Polar residues" evidence="1">
    <location>
        <begin position="443"/>
        <end position="473"/>
    </location>
</feature>
<dbReference type="Pfam" id="PF06605">
    <property type="entry name" value="Prophage_tail"/>
    <property type="match status" value="1"/>
</dbReference>
<feature type="region of interest" description="Disordered" evidence="1">
    <location>
        <begin position="419"/>
        <end position="475"/>
    </location>
</feature>
<dbReference type="Proteomes" id="UP000516696">
    <property type="component" value="Chromosome"/>
</dbReference>
<proteinExistence type="predicted"/>
<feature type="compositionally biased region" description="Polar residues" evidence="1">
    <location>
        <begin position="419"/>
        <end position="435"/>
    </location>
</feature>
<evidence type="ECO:0000313" key="4">
    <source>
        <dbReference type="Proteomes" id="UP000516696"/>
    </source>
</evidence>
<dbReference type="EMBL" id="CP050485">
    <property type="protein sequence ID" value="QOG26878.1"/>
    <property type="molecule type" value="Genomic_DNA"/>
</dbReference>
<evidence type="ECO:0000259" key="2">
    <source>
        <dbReference type="Pfam" id="PF06605"/>
    </source>
</evidence>
<reference evidence="3 4" key="1">
    <citation type="submission" date="2020-03" db="EMBL/GenBank/DDBJ databases">
        <title>Characterization of ganglioside-mimicking enterococci.</title>
        <authorList>
            <person name="Patry R.T."/>
            <person name="Nothaft H."/>
            <person name="Bridger R."/>
            <person name="Shajahan A."/>
            <person name="Huynh S."/>
            <person name="Sanchez S."/>
            <person name="Azadi P."/>
            <person name="Cooper K."/>
            <person name="Miller W.G."/>
            <person name="Parker C.T."/>
            <person name="Wells L."/>
            <person name="Szymanski C.M."/>
        </authorList>
    </citation>
    <scope>NUCLEOTIDE SEQUENCE [LARGE SCALE GENOMIC DNA]</scope>
    <source>
        <strain evidence="3 4">EGM181</strain>
    </source>
</reference>
<accession>A0AAE7MNU1</accession>
<name>A0AAE7MNU1_ENTGA</name>
<dbReference type="NCBIfam" id="TIGR01665">
    <property type="entry name" value="put_anti_recept"/>
    <property type="match status" value="1"/>
</dbReference>
<dbReference type="InterPro" id="IPR010572">
    <property type="entry name" value="Tail_dom"/>
</dbReference>
<evidence type="ECO:0000256" key="1">
    <source>
        <dbReference type="SAM" id="MobiDB-lite"/>
    </source>
</evidence>